<dbReference type="EMBL" id="JAKJXP020000021">
    <property type="protein sequence ID" value="KAK7754413.1"/>
    <property type="molecule type" value="Genomic_DNA"/>
</dbReference>
<evidence type="ECO:0000256" key="4">
    <source>
        <dbReference type="RuleBase" id="RU361153"/>
    </source>
</evidence>
<dbReference type="Gene3D" id="3.20.20.80">
    <property type="entry name" value="Glycosidases"/>
    <property type="match status" value="1"/>
</dbReference>
<keyword evidence="2 4" id="KW-0378">Hydrolase</keyword>
<evidence type="ECO:0000313" key="8">
    <source>
        <dbReference type="Proteomes" id="UP001320420"/>
    </source>
</evidence>
<evidence type="ECO:0000256" key="2">
    <source>
        <dbReference type="ARBA" id="ARBA00022801"/>
    </source>
</evidence>
<dbReference type="SUPFAM" id="SSF51445">
    <property type="entry name" value="(Trans)glycosidases"/>
    <property type="match status" value="1"/>
</dbReference>
<dbReference type="AlphaFoldDB" id="A0AAN9YPT4"/>
<evidence type="ECO:0000256" key="1">
    <source>
        <dbReference type="ARBA" id="ARBA00005641"/>
    </source>
</evidence>
<feature type="chain" id="PRO_5042853288" description="Glycoside hydrolase family 5 domain-containing protein" evidence="5">
    <location>
        <begin position="27"/>
        <end position="439"/>
    </location>
</feature>
<dbReference type="Proteomes" id="UP001320420">
    <property type="component" value="Unassembled WGS sequence"/>
</dbReference>
<dbReference type="GO" id="GO:0000272">
    <property type="term" value="P:polysaccharide catabolic process"/>
    <property type="evidence" value="ECO:0007669"/>
    <property type="project" value="InterPro"/>
</dbReference>
<dbReference type="InterPro" id="IPR001547">
    <property type="entry name" value="Glyco_hydro_5"/>
</dbReference>
<comment type="similarity">
    <text evidence="1 4">Belongs to the glycosyl hydrolase 5 (cellulase A) family.</text>
</comment>
<accession>A0AAN9YPT4</accession>
<evidence type="ECO:0000313" key="7">
    <source>
        <dbReference type="EMBL" id="KAK7754413.1"/>
    </source>
</evidence>
<reference evidence="7 8" key="1">
    <citation type="submission" date="2024-02" db="EMBL/GenBank/DDBJ databases">
        <title>De novo assembly and annotation of 12 fungi associated with fruit tree decline syndrome in Ontario, Canada.</title>
        <authorList>
            <person name="Sulman M."/>
            <person name="Ellouze W."/>
            <person name="Ilyukhin E."/>
        </authorList>
    </citation>
    <scope>NUCLEOTIDE SEQUENCE [LARGE SCALE GENOMIC DNA]</scope>
    <source>
        <strain evidence="7 8">M11/M66-122</strain>
    </source>
</reference>
<dbReference type="Pfam" id="PF00150">
    <property type="entry name" value="Cellulase"/>
    <property type="match status" value="1"/>
</dbReference>
<dbReference type="PANTHER" id="PTHR31263">
    <property type="entry name" value="CELLULASE FAMILY PROTEIN (AFU_ORTHOLOGUE AFUA_5G14560)"/>
    <property type="match status" value="1"/>
</dbReference>
<dbReference type="PANTHER" id="PTHR31263:SF0">
    <property type="entry name" value="CELLULASE FAMILY PROTEIN (AFU_ORTHOLOGUE AFUA_5G14560)"/>
    <property type="match status" value="1"/>
</dbReference>
<proteinExistence type="inferred from homology"/>
<name>A0AAN9YPT4_9PEZI</name>
<keyword evidence="3 4" id="KW-0326">Glycosidase</keyword>
<comment type="caution">
    <text evidence="7">The sequence shown here is derived from an EMBL/GenBank/DDBJ whole genome shotgun (WGS) entry which is preliminary data.</text>
</comment>
<sequence length="439" mass="48012">MFKSLLRCPLTSFLAVSTGLLQVAHASPLGGAALPHEHRQDDGWPYKPLVTSGRDIKNTQNETVVYAGANWPGHGEVMIPDGLAYQSIEAVVSKIKSVGINAIRLTYAIQMVDEIYDNGGEDITVQAAFAQALGAANGAARFADFLAANPGFDEATTRLQVFDAVAAECARQHVYINLDNHMSQGAWCCSTGDGNAWPGDAYFDADRWARGLAYMADHGRAWAALTSMSLRNELRSPDSDPALKQQSYHWQDWYEYVRKGADAVHGANADVLVVLSGLDFDTWLTPVVQGTALTPGAGAFRRADFAGYGDDRLVLELHNYANDASDCGGLQSDLYRKGYQALHPEDEAAANVFPVLMTEFGFDVATGWRSTYATCLADLLATERAGWFIWVLAGSYYIRGGRQDYDETWGLLNHDWSDWRSSDYVEQGLKPLIADTASP</sequence>
<protein>
    <recommendedName>
        <fullName evidence="6">Glycoside hydrolase family 5 domain-containing protein</fullName>
    </recommendedName>
</protein>
<evidence type="ECO:0000259" key="6">
    <source>
        <dbReference type="Pfam" id="PF00150"/>
    </source>
</evidence>
<evidence type="ECO:0000256" key="3">
    <source>
        <dbReference type="ARBA" id="ARBA00023295"/>
    </source>
</evidence>
<keyword evidence="8" id="KW-1185">Reference proteome</keyword>
<gene>
    <name evidence="7" type="ORF">SLS62_003707</name>
</gene>
<feature type="signal peptide" evidence="5">
    <location>
        <begin position="1"/>
        <end position="26"/>
    </location>
</feature>
<keyword evidence="5" id="KW-0732">Signal</keyword>
<dbReference type="InterPro" id="IPR017853">
    <property type="entry name" value="GH"/>
</dbReference>
<dbReference type="GO" id="GO:0004553">
    <property type="term" value="F:hydrolase activity, hydrolyzing O-glycosyl compounds"/>
    <property type="evidence" value="ECO:0007669"/>
    <property type="project" value="InterPro"/>
</dbReference>
<organism evidence="7 8">
    <name type="scientific">Diatrype stigma</name>
    <dbReference type="NCBI Taxonomy" id="117547"/>
    <lineage>
        <taxon>Eukaryota</taxon>
        <taxon>Fungi</taxon>
        <taxon>Dikarya</taxon>
        <taxon>Ascomycota</taxon>
        <taxon>Pezizomycotina</taxon>
        <taxon>Sordariomycetes</taxon>
        <taxon>Xylariomycetidae</taxon>
        <taxon>Xylariales</taxon>
        <taxon>Diatrypaceae</taxon>
        <taxon>Diatrype</taxon>
    </lineage>
</organism>
<evidence type="ECO:0000256" key="5">
    <source>
        <dbReference type="SAM" id="SignalP"/>
    </source>
</evidence>
<feature type="domain" description="Glycoside hydrolase family 5" evidence="6">
    <location>
        <begin position="87"/>
        <end position="392"/>
    </location>
</feature>